<organism evidence="2 3">
    <name type="scientific">Cladophialophora psammophila CBS 110553</name>
    <dbReference type="NCBI Taxonomy" id="1182543"/>
    <lineage>
        <taxon>Eukaryota</taxon>
        <taxon>Fungi</taxon>
        <taxon>Dikarya</taxon>
        <taxon>Ascomycota</taxon>
        <taxon>Pezizomycotina</taxon>
        <taxon>Eurotiomycetes</taxon>
        <taxon>Chaetothyriomycetidae</taxon>
        <taxon>Chaetothyriales</taxon>
        <taxon>Herpotrichiellaceae</taxon>
        <taxon>Cladophialophora</taxon>
    </lineage>
</organism>
<evidence type="ECO:0000313" key="2">
    <source>
        <dbReference type="EMBL" id="EXJ71394.1"/>
    </source>
</evidence>
<gene>
    <name evidence="2" type="ORF">A1O5_05201</name>
</gene>
<reference evidence="2 3" key="1">
    <citation type="submission" date="2013-03" db="EMBL/GenBank/DDBJ databases">
        <title>The Genome Sequence of Cladophialophora psammophila CBS 110553.</title>
        <authorList>
            <consortium name="The Broad Institute Genomics Platform"/>
            <person name="Cuomo C."/>
            <person name="de Hoog S."/>
            <person name="Gorbushina A."/>
            <person name="Walker B."/>
            <person name="Young S.K."/>
            <person name="Zeng Q."/>
            <person name="Gargeya S."/>
            <person name="Fitzgerald M."/>
            <person name="Haas B."/>
            <person name="Abouelleil A."/>
            <person name="Allen A.W."/>
            <person name="Alvarado L."/>
            <person name="Arachchi H.M."/>
            <person name="Berlin A.M."/>
            <person name="Chapman S.B."/>
            <person name="Gainer-Dewar J."/>
            <person name="Goldberg J."/>
            <person name="Griggs A."/>
            <person name="Gujja S."/>
            <person name="Hansen M."/>
            <person name="Howarth C."/>
            <person name="Imamovic A."/>
            <person name="Ireland A."/>
            <person name="Larimer J."/>
            <person name="McCowan C."/>
            <person name="Murphy C."/>
            <person name="Pearson M."/>
            <person name="Poon T.W."/>
            <person name="Priest M."/>
            <person name="Roberts A."/>
            <person name="Saif S."/>
            <person name="Shea T."/>
            <person name="Sisk P."/>
            <person name="Sykes S."/>
            <person name="Wortman J."/>
            <person name="Nusbaum C."/>
            <person name="Birren B."/>
        </authorList>
    </citation>
    <scope>NUCLEOTIDE SEQUENCE [LARGE SCALE GENOMIC DNA]</scope>
    <source>
        <strain evidence="2 3">CBS 110553</strain>
    </source>
</reference>
<feature type="compositionally biased region" description="Polar residues" evidence="1">
    <location>
        <begin position="34"/>
        <end position="46"/>
    </location>
</feature>
<dbReference type="RefSeq" id="XP_007743993.1">
    <property type="nucleotide sequence ID" value="XM_007745803.1"/>
</dbReference>
<evidence type="ECO:0000313" key="3">
    <source>
        <dbReference type="Proteomes" id="UP000019471"/>
    </source>
</evidence>
<accession>W9XM31</accession>
<evidence type="ECO:0000256" key="1">
    <source>
        <dbReference type="SAM" id="MobiDB-lite"/>
    </source>
</evidence>
<name>W9XM31_9EURO</name>
<dbReference type="GeneID" id="19189920"/>
<feature type="region of interest" description="Disordered" evidence="1">
    <location>
        <begin position="1"/>
        <end position="46"/>
    </location>
</feature>
<protein>
    <submittedName>
        <fullName evidence="2">Uncharacterized protein</fullName>
    </submittedName>
</protein>
<dbReference type="EMBL" id="AMGX01000007">
    <property type="protein sequence ID" value="EXJ71394.1"/>
    <property type="molecule type" value="Genomic_DNA"/>
</dbReference>
<comment type="caution">
    <text evidence="2">The sequence shown here is derived from an EMBL/GenBank/DDBJ whole genome shotgun (WGS) entry which is preliminary data.</text>
</comment>
<dbReference type="Proteomes" id="UP000019471">
    <property type="component" value="Unassembled WGS sequence"/>
</dbReference>
<proteinExistence type="predicted"/>
<dbReference type="AlphaFoldDB" id="W9XM31"/>
<dbReference type="HOGENOM" id="CLU_2922457_0_0_1"/>
<keyword evidence="3" id="KW-1185">Reference proteome</keyword>
<sequence length="61" mass="6689">MSVTSRTWKPPSHGAWKSLGESTFSSPGRRATFSHPSHNSRPTLSNRSWTLISSNATMSLS</sequence>